<dbReference type="AlphaFoldDB" id="A0A2G9UDH5"/>
<dbReference type="EMBL" id="KZ347157">
    <property type="protein sequence ID" value="PIO68305.1"/>
    <property type="molecule type" value="Genomic_DNA"/>
</dbReference>
<dbReference type="OrthoDB" id="5874059at2759"/>
<evidence type="ECO:0000313" key="1">
    <source>
        <dbReference type="EMBL" id="PIO68305.1"/>
    </source>
</evidence>
<gene>
    <name evidence="1" type="ORF">TELCIR_09914</name>
</gene>
<name>A0A2G9UDH5_TELCI</name>
<sequence>MFQSCYAGSQSLNCCAVFKPTYVMMRGRCFRLVDDYYQRDVDETDKLTLYFQKIHGTLLGNTTRPQMVTYISDSHPEIAIYPRVYLSLNDWNRMRFVQRKVSMFPERSSCSTAALNQAQYRLDSLGMLKVTPHDRAVAAARYGRGAKGTGMRKEGREQCLPACERVENRWQIMSSIDTSPSPNYGFRLEASFNELEYEDYSEIRLTTIPRFISELGGQSVDWPAMVGTGRERSRRATLQA</sequence>
<organism evidence="1 2">
    <name type="scientific">Teladorsagia circumcincta</name>
    <name type="common">Brown stomach worm</name>
    <name type="synonym">Ostertagia circumcincta</name>
    <dbReference type="NCBI Taxonomy" id="45464"/>
    <lineage>
        <taxon>Eukaryota</taxon>
        <taxon>Metazoa</taxon>
        <taxon>Ecdysozoa</taxon>
        <taxon>Nematoda</taxon>
        <taxon>Chromadorea</taxon>
        <taxon>Rhabditida</taxon>
        <taxon>Rhabditina</taxon>
        <taxon>Rhabditomorpha</taxon>
        <taxon>Strongyloidea</taxon>
        <taxon>Trichostrongylidae</taxon>
        <taxon>Teladorsagia</taxon>
    </lineage>
</organism>
<accession>A0A2G9UDH5</accession>
<dbReference type="Proteomes" id="UP000230423">
    <property type="component" value="Unassembled WGS sequence"/>
</dbReference>
<evidence type="ECO:0000313" key="2">
    <source>
        <dbReference type="Proteomes" id="UP000230423"/>
    </source>
</evidence>
<keyword evidence="2" id="KW-1185">Reference proteome</keyword>
<reference evidence="1 2" key="1">
    <citation type="submission" date="2015-09" db="EMBL/GenBank/DDBJ databases">
        <title>Draft genome of the parasitic nematode Teladorsagia circumcincta isolate WARC Sus (inbred).</title>
        <authorList>
            <person name="Mitreva M."/>
        </authorList>
    </citation>
    <scope>NUCLEOTIDE SEQUENCE [LARGE SCALE GENOMIC DNA]</scope>
    <source>
        <strain evidence="1 2">S</strain>
    </source>
</reference>
<proteinExistence type="predicted"/>
<protein>
    <submittedName>
        <fullName evidence="1">Uncharacterized protein</fullName>
    </submittedName>
</protein>